<dbReference type="EMBL" id="LFZO01000069">
    <property type="protein sequence ID" value="KXT15019.1"/>
    <property type="molecule type" value="Genomic_DNA"/>
</dbReference>
<name>A0A139IJY2_9PEZI</name>
<sequence length="106" mass="11379">MLLYSQNGPASSDGKFEQEYAGAELGSLMKAVSSELLSHSGCVSLASLLPLDYQSLSSNIIPAFDLLALTYNQMNVFMSSIDHVNGFMSSIDHVNGFMSSIDHVIA</sequence>
<organism evidence="1 2">
    <name type="scientific">Pseudocercospora musae</name>
    <dbReference type="NCBI Taxonomy" id="113226"/>
    <lineage>
        <taxon>Eukaryota</taxon>
        <taxon>Fungi</taxon>
        <taxon>Dikarya</taxon>
        <taxon>Ascomycota</taxon>
        <taxon>Pezizomycotina</taxon>
        <taxon>Dothideomycetes</taxon>
        <taxon>Dothideomycetidae</taxon>
        <taxon>Mycosphaerellales</taxon>
        <taxon>Mycosphaerellaceae</taxon>
        <taxon>Pseudocercospora</taxon>
    </lineage>
</organism>
<gene>
    <name evidence="1" type="ORF">AC579_7754</name>
</gene>
<reference evidence="1 2" key="1">
    <citation type="submission" date="2015-07" db="EMBL/GenBank/DDBJ databases">
        <title>Comparative genomics of the Sigatoka disease complex on banana suggests a link between parallel evolutionary changes in Pseudocercospora fijiensis and Pseudocercospora eumusae and increased virulence on the banana host.</title>
        <authorList>
            <person name="Chang T.-C."/>
            <person name="Salvucci A."/>
            <person name="Crous P.W."/>
            <person name="Stergiopoulos I."/>
        </authorList>
    </citation>
    <scope>NUCLEOTIDE SEQUENCE [LARGE SCALE GENOMIC DNA]</scope>
    <source>
        <strain evidence="1 2">CBS 116634</strain>
    </source>
</reference>
<proteinExistence type="predicted"/>
<evidence type="ECO:0000313" key="1">
    <source>
        <dbReference type="EMBL" id="KXT15019.1"/>
    </source>
</evidence>
<accession>A0A139IJY2</accession>
<comment type="caution">
    <text evidence="1">The sequence shown here is derived from an EMBL/GenBank/DDBJ whole genome shotgun (WGS) entry which is preliminary data.</text>
</comment>
<dbReference type="AlphaFoldDB" id="A0A139IJY2"/>
<evidence type="ECO:0000313" key="2">
    <source>
        <dbReference type="Proteomes" id="UP000073492"/>
    </source>
</evidence>
<protein>
    <submittedName>
        <fullName evidence="1">Uncharacterized protein</fullName>
    </submittedName>
</protein>
<dbReference type="Proteomes" id="UP000073492">
    <property type="component" value="Unassembled WGS sequence"/>
</dbReference>
<keyword evidence="2" id="KW-1185">Reference proteome</keyword>